<sequence length="206" mass="24645" precursor="true">MMFKQPLKIMLVLFTLSGLLSACGYTFKNEEDHVKYTIEKFYNVQYKAYLKMEYIDTTPYLDMTKIQNQNKVIALKELTFRRKYAFEKGYGYVERRRFPLKFNYKNIDINGNRAKVVVELEIDRTKAYPMFICPGDNIFELEKQDGHWKIINHTYQGLTQYELWIDKKLPEPDYEKIKRQLDKEFGETNGTVYIGSMDSYFYAIGR</sequence>
<dbReference type="EMBL" id="CP000924">
    <property type="protein sequence ID" value="ABY95501.1"/>
    <property type="molecule type" value="Genomic_DNA"/>
</dbReference>
<dbReference type="STRING" id="340099.Teth39_1867"/>
<dbReference type="RefSeq" id="WP_003870933.1">
    <property type="nucleotide sequence ID" value="NC_010321.1"/>
</dbReference>
<dbReference type="HOGENOM" id="CLU_1371654_0_0_9"/>
<dbReference type="eggNOG" id="COG4219">
    <property type="taxonomic scope" value="Bacteria"/>
</dbReference>
<keyword evidence="1" id="KW-0732">Signal</keyword>
<evidence type="ECO:0000313" key="3">
    <source>
        <dbReference type="Proteomes" id="UP000002156"/>
    </source>
</evidence>
<dbReference type="AlphaFoldDB" id="B0KCP4"/>
<reference evidence="3" key="1">
    <citation type="submission" date="2008-01" db="EMBL/GenBank/DDBJ databases">
        <title>Complete sequence of Thermoanaerobacter pseudethanolicus 39E.</title>
        <authorList>
            <person name="Copeland A."/>
            <person name="Lucas S."/>
            <person name="Lapidus A."/>
            <person name="Barry K."/>
            <person name="Glavina del Rio T."/>
            <person name="Dalin E."/>
            <person name="Tice H."/>
            <person name="Pitluck S."/>
            <person name="Bruce D."/>
            <person name="Goodwin L."/>
            <person name="Saunders E."/>
            <person name="Brettin T."/>
            <person name="Detter J.C."/>
            <person name="Han C."/>
            <person name="Schmutz J."/>
            <person name="Larimer F."/>
            <person name="Land M."/>
            <person name="Hauser L."/>
            <person name="Kyrpides N."/>
            <person name="Lykidis A."/>
            <person name="Hemme C."/>
            <person name="Fields M.W."/>
            <person name="He Z."/>
            <person name="Zhou J."/>
            <person name="Richardson P."/>
        </authorList>
    </citation>
    <scope>NUCLEOTIDE SEQUENCE [LARGE SCALE GENOMIC DNA]</scope>
    <source>
        <strain evidence="3">ATCC 33223 / DSM 2355 / 39E</strain>
    </source>
</reference>
<name>B0KCP4_THEP3</name>
<feature type="signal peptide" evidence="1">
    <location>
        <begin position="1"/>
        <end position="22"/>
    </location>
</feature>
<proteinExistence type="predicted"/>
<accession>B0KCP4</accession>
<evidence type="ECO:0008006" key="4">
    <source>
        <dbReference type="Google" id="ProtNLM"/>
    </source>
</evidence>
<dbReference type="Proteomes" id="UP000002156">
    <property type="component" value="Chromosome"/>
</dbReference>
<dbReference type="Gene3D" id="3.10.450.50">
    <property type="match status" value="1"/>
</dbReference>
<gene>
    <name evidence="2" type="ordered locus">Teth39_1867</name>
</gene>
<dbReference type="KEGG" id="tpd:Teth39_1867"/>
<dbReference type="PROSITE" id="PS51257">
    <property type="entry name" value="PROKAR_LIPOPROTEIN"/>
    <property type="match status" value="1"/>
</dbReference>
<evidence type="ECO:0000256" key="1">
    <source>
        <dbReference type="SAM" id="SignalP"/>
    </source>
</evidence>
<organism evidence="2 3">
    <name type="scientific">Thermoanaerobacter pseudethanolicus (strain ATCC 33223 / 39E)</name>
    <name type="common">Clostridium thermohydrosulfuricum</name>
    <dbReference type="NCBI Taxonomy" id="340099"/>
    <lineage>
        <taxon>Bacteria</taxon>
        <taxon>Bacillati</taxon>
        <taxon>Bacillota</taxon>
        <taxon>Clostridia</taxon>
        <taxon>Thermoanaerobacterales</taxon>
        <taxon>Thermoanaerobacteraceae</taxon>
        <taxon>Thermoanaerobacter</taxon>
    </lineage>
</organism>
<protein>
    <recommendedName>
        <fullName evidence="4">Lipoprotein</fullName>
    </recommendedName>
</protein>
<keyword evidence="3" id="KW-1185">Reference proteome</keyword>
<evidence type="ECO:0000313" key="2">
    <source>
        <dbReference type="EMBL" id="ABY95501.1"/>
    </source>
</evidence>
<feature type="chain" id="PRO_5038747243" description="Lipoprotein" evidence="1">
    <location>
        <begin position="23"/>
        <end position="206"/>
    </location>
</feature>